<dbReference type="FunFam" id="3.40.50.720:FF:000084">
    <property type="entry name" value="Short-chain dehydrogenase reductase"/>
    <property type="match status" value="1"/>
</dbReference>
<evidence type="ECO:0000313" key="3">
    <source>
        <dbReference type="EMBL" id="MBK4735267.1"/>
    </source>
</evidence>
<proteinExistence type="inferred from homology"/>
<reference evidence="3" key="1">
    <citation type="submission" date="2021-01" db="EMBL/GenBank/DDBJ databases">
        <title>Genome sequence of strain Noviherbaspirillum sp. DKR-6.</title>
        <authorList>
            <person name="Chaudhary D.K."/>
        </authorList>
    </citation>
    <scope>NUCLEOTIDE SEQUENCE</scope>
    <source>
        <strain evidence="3">DKR-6</strain>
    </source>
</reference>
<comment type="similarity">
    <text evidence="1">Belongs to the short-chain dehydrogenases/reductases (SDR) family.</text>
</comment>
<keyword evidence="2" id="KW-0560">Oxidoreductase</keyword>
<dbReference type="Pfam" id="PF13561">
    <property type="entry name" value="adh_short_C2"/>
    <property type="match status" value="1"/>
</dbReference>
<sequence>MSITASLQPKPGLRVLVTAGASGIGAAVARAFLETGARVHVCDIDRSALDRLITETPEISASMADAAVPRDVEAVFEDVRANLGGLDVLVNNVGIAGPTGAVEDIDRAEWERTIAVNLNSQFYFAHRAVPMLRQSSAHPCVIAMSSVAGRLGYAFRTPYAATKWAIVGFMKSLAIELGPHGVRVNAILPGVVEGERMNGVIAARAAATGVTVDAMRDEYLQKISLRRMVTLDDVAAMAIFLSSPAARNVTGQAISVDGNVEYL</sequence>
<dbReference type="CDD" id="cd05233">
    <property type="entry name" value="SDR_c"/>
    <property type="match status" value="1"/>
</dbReference>
<name>A0A934W5R4_9BURK</name>
<dbReference type="PRINTS" id="PR00081">
    <property type="entry name" value="GDHRDH"/>
</dbReference>
<evidence type="ECO:0000256" key="2">
    <source>
        <dbReference type="ARBA" id="ARBA00023002"/>
    </source>
</evidence>
<dbReference type="SUPFAM" id="SSF51735">
    <property type="entry name" value="NAD(P)-binding Rossmann-fold domains"/>
    <property type="match status" value="1"/>
</dbReference>
<evidence type="ECO:0000313" key="4">
    <source>
        <dbReference type="Proteomes" id="UP000622890"/>
    </source>
</evidence>
<dbReference type="AlphaFoldDB" id="A0A934W5R4"/>
<dbReference type="InterPro" id="IPR036291">
    <property type="entry name" value="NAD(P)-bd_dom_sf"/>
</dbReference>
<accession>A0A934W5R4</accession>
<keyword evidence="4" id="KW-1185">Reference proteome</keyword>
<protein>
    <submittedName>
        <fullName evidence="3">SDR family oxidoreductase</fullName>
    </submittedName>
</protein>
<gene>
    <name evidence="3" type="ORF">JJB74_11645</name>
</gene>
<dbReference type="Gene3D" id="3.40.50.720">
    <property type="entry name" value="NAD(P)-binding Rossmann-like Domain"/>
    <property type="match status" value="1"/>
</dbReference>
<dbReference type="PROSITE" id="PS00061">
    <property type="entry name" value="ADH_SHORT"/>
    <property type="match status" value="1"/>
</dbReference>
<dbReference type="RefSeq" id="WP_200592042.1">
    <property type="nucleotide sequence ID" value="NZ_JAEPBG010000004.1"/>
</dbReference>
<organism evidence="3 4">
    <name type="scientific">Noviherbaspirillum pedocola</name>
    <dbReference type="NCBI Taxonomy" id="2801341"/>
    <lineage>
        <taxon>Bacteria</taxon>
        <taxon>Pseudomonadati</taxon>
        <taxon>Pseudomonadota</taxon>
        <taxon>Betaproteobacteria</taxon>
        <taxon>Burkholderiales</taxon>
        <taxon>Oxalobacteraceae</taxon>
        <taxon>Noviherbaspirillum</taxon>
    </lineage>
</organism>
<dbReference type="InterPro" id="IPR002347">
    <property type="entry name" value="SDR_fam"/>
</dbReference>
<dbReference type="PANTHER" id="PTHR42760">
    <property type="entry name" value="SHORT-CHAIN DEHYDROGENASES/REDUCTASES FAMILY MEMBER"/>
    <property type="match status" value="1"/>
</dbReference>
<dbReference type="PRINTS" id="PR00080">
    <property type="entry name" value="SDRFAMILY"/>
</dbReference>
<comment type="caution">
    <text evidence="3">The sequence shown here is derived from an EMBL/GenBank/DDBJ whole genome shotgun (WGS) entry which is preliminary data.</text>
</comment>
<dbReference type="PANTHER" id="PTHR42760:SF133">
    <property type="entry name" value="3-OXOACYL-[ACYL-CARRIER-PROTEIN] REDUCTASE"/>
    <property type="match status" value="1"/>
</dbReference>
<evidence type="ECO:0000256" key="1">
    <source>
        <dbReference type="ARBA" id="ARBA00006484"/>
    </source>
</evidence>
<dbReference type="GO" id="GO:0016616">
    <property type="term" value="F:oxidoreductase activity, acting on the CH-OH group of donors, NAD or NADP as acceptor"/>
    <property type="evidence" value="ECO:0007669"/>
    <property type="project" value="TreeGrafter"/>
</dbReference>
<dbReference type="InterPro" id="IPR020904">
    <property type="entry name" value="Sc_DH/Rdtase_CS"/>
</dbReference>
<dbReference type="EMBL" id="JAEPBG010000004">
    <property type="protein sequence ID" value="MBK4735267.1"/>
    <property type="molecule type" value="Genomic_DNA"/>
</dbReference>
<dbReference type="NCBIfam" id="NF009466">
    <property type="entry name" value="PRK12826.1-2"/>
    <property type="match status" value="1"/>
</dbReference>
<dbReference type="Proteomes" id="UP000622890">
    <property type="component" value="Unassembled WGS sequence"/>
</dbReference>